<sequence length="92" mass="10176">MSLNRTTCTWNRVTPDLACEPKLAPRPSHPSARRKASQKPSSCLKTSCIFCINCFSPTLPTCAACLKHYTPFPVTFGFIPLDIRTSTFLPSV</sequence>
<dbReference type="EMBL" id="MCFD01000008">
    <property type="protein sequence ID" value="ORX69183.1"/>
    <property type="molecule type" value="Genomic_DNA"/>
</dbReference>
<reference evidence="2 3" key="1">
    <citation type="submission" date="2016-07" db="EMBL/GenBank/DDBJ databases">
        <title>Pervasive Adenine N6-methylation of Active Genes in Fungi.</title>
        <authorList>
            <consortium name="DOE Joint Genome Institute"/>
            <person name="Mondo S.J."/>
            <person name="Dannebaum R.O."/>
            <person name="Kuo R.C."/>
            <person name="Labutti K."/>
            <person name="Haridas S."/>
            <person name="Kuo A."/>
            <person name="Salamov A."/>
            <person name="Ahrendt S.R."/>
            <person name="Lipzen A."/>
            <person name="Sullivan W."/>
            <person name="Andreopoulos W.B."/>
            <person name="Clum A."/>
            <person name="Lindquist E."/>
            <person name="Daum C."/>
            <person name="Ramamoorthy G.K."/>
            <person name="Gryganskyi A."/>
            <person name="Culley D."/>
            <person name="Magnuson J.K."/>
            <person name="James T.Y."/>
            <person name="O'Malley M.A."/>
            <person name="Stajich J.E."/>
            <person name="Spatafora J.W."/>
            <person name="Visel A."/>
            <person name="Grigoriev I.V."/>
        </authorList>
    </citation>
    <scope>NUCLEOTIDE SEQUENCE [LARGE SCALE GENOMIC DNA]</scope>
    <source>
        <strain evidence="2 3">ATCC 12442</strain>
    </source>
</reference>
<accession>A0A1Y1W6L2</accession>
<dbReference type="RefSeq" id="XP_040742915.1">
    <property type="nucleotide sequence ID" value="XM_040887835.1"/>
</dbReference>
<evidence type="ECO:0000313" key="3">
    <source>
        <dbReference type="Proteomes" id="UP000193922"/>
    </source>
</evidence>
<feature type="region of interest" description="Disordered" evidence="1">
    <location>
        <begin position="21"/>
        <end position="42"/>
    </location>
</feature>
<name>A0A1Y1W6L2_9FUNG</name>
<dbReference type="GeneID" id="63804483"/>
<organism evidence="2 3">
    <name type="scientific">Linderina pennispora</name>
    <dbReference type="NCBI Taxonomy" id="61395"/>
    <lineage>
        <taxon>Eukaryota</taxon>
        <taxon>Fungi</taxon>
        <taxon>Fungi incertae sedis</taxon>
        <taxon>Zoopagomycota</taxon>
        <taxon>Kickxellomycotina</taxon>
        <taxon>Kickxellomycetes</taxon>
        <taxon>Kickxellales</taxon>
        <taxon>Kickxellaceae</taxon>
        <taxon>Linderina</taxon>
    </lineage>
</organism>
<evidence type="ECO:0000256" key="1">
    <source>
        <dbReference type="SAM" id="MobiDB-lite"/>
    </source>
</evidence>
<gene>
    <name evidence="2" type="ORF">DL89DRAFT_268203</name>
</gene>
<dbReference type="Proteomes" id="UP000193922">
    <property type="component" value="Unassembled WGS sequence"/>
</dbReference>
<comment type="caution">
    <text evidence="2">The sequence shown here is derived from an EMBL/GenBank/DDBJ whole genome shotgun (WGS) entry which is preliminary data.</text>
</comment>
<protein>
    <submittedName>
        <fullName evidence="2">Uncharacterized protein</fullName>
    </submittedName>
</protein>
<dbReference type="AlphaFoldDB" id="A0A1Y1W6L2"/>
<proteinExistence type="predicted"/>
<keyword evidence="3" id="KW-1185">Reference proteome</keyword>
<evidence type="ECO:0000313" key="2">
    <source>
        <dbReference type="EMBL" id="ORX69183.1"/>
    </source>
</evidence>